<evidence type="ECO:0000256" key="4">
    <source>
        <dbReference type="PIRSR" id="PIRSR036289-50"/>
    </source>
</evidence>
<dbReference type="SUPFAM" id="SSF74650">
    <property type="entry name" value="Galactose mutarotase-like"/>
    <property type="match status" value="1"/>
</dbReference>
<dbReference type="InterPro" id="IPR012341">
    <property type="entry name" value="6hp_glycosidase-like_sf"/>
</dbReference>
<dbReference type="InterPro" id="IPR005194">
    <property type="entry name" value="Glyco_hydro_65_C"/>
</dbReference>
<evidence type="ECO:0000259" key="8">
    <source>
        <dbReference type="Pfam" id="PF03636"/>
    </source>
</evidence>
<accession>A0A9D1V4M4</accession>
<evidence type="ECO:0000259" key="7">
    <source>
        <dbReference type="Pfam" id="PF03633"/>
    </source>
</evidence>
<dbReference type="PANTHER" id="PTHR11051:SF8">
    <property type="entry name" value="PROTEIN-GLUCOSYLGALACTOSYLHYDROXYLYSINE GLUCOSIDASE"/>
    <property type="match status" value="1"/>
</dbReference>
<evidence type="ECO:0000256" key="5">
    <source>
        <dbReference type="PIRSR" id="PIRSR036289-51"/>
    </source>
</evidence>
<feature type="binding site" evidence="5">
    <location>
        <begin position="364"/>
        <end position="365"/>
    </location>
    <ligand>
        <name>substrate</name>
    </ligand>
</feature>
<comment type="caution">
    <text evidence="9">The sequence shown here is derived from an EMBL/GenBank/DDBJ whole genome shotgun (WGS) entry which is preliminary data.</text>
</comment>
<dbReference type="GO" id="GO:0016757">
    <property type="term" value="F:glycosyltransferase activity"/>
    <property type="evidence" value="ECO:0007669"/>
    <property type="project" value="UniProtKB-KW"/>
</dbReference>
<dbReference type="EMBL" id="DXFW01000022">
    <property type="protein sequence ID" value="HIX05998.1"/>
    <property type="molecule type" value="Genomic_DNA"/>
</dbReference>
<keyword evidence="3" id="KW-0808">Transferase</keyword>
<feature type="domain" description="Glycoside hydrolase family 65 C-terminal" evidence="7">
    <location>
        <begin position="692"/>
        <end position="751"/>
    </location>
</feature>
<gene>
    <name evidence="9" type="ORF">H9865_07860</name>
</gene>
<keyword evidence="2" id="KW-0328">Glycosyltransferase</keyword>
<feature type="domain" description="Glycoside hydrolase family 65 N-terminal" evidence="8">
    <location>
        <begin position="22"/>
        <end position="268"/>
    </location>
</feature>
<dbReference type="InterPro" id="IPR037018">
    <property type="entry name" value="GH65_N"/>
</dbReference>
<dbReference type="Gene3D" id="1.50.10.10">
    <property type="match status" value="1"/>
</dbReference>
<dbReference type="AlphaFoldDB" id="A0A9D1V4M4"/>
<feature type="binding site" evidence="5">
    <location>
        <begin position="593"/>
        <end position="594"/>
    </location>
    <ligand>
        <name>substrate</name>
    </ligand>
</feature>
<evidence type="ECO:0000313" key="9">
    <source>
        <dbReference type="EMBL" id="HIX05998.1"/>
    </source>
</evidence>
<dbReference type="Gene3D" id="2.60.420.10">
    <property type="entry name" value="Maltose phosphorylase, domain 3"/>
    <property type="match status" value="1"/>
</dbReference>
<organism evidence="9 10">
    <name type="scientific">Candidatus Allofournierella pullicola</name>
    <dbReference type="NCBI Taxonomy" id="2838596"/>
    <lineage>
        <taxon>Bacteria</taxon>
        <taxon>Bacillati</taxon>
        <taxon>Bacillota</taxon>
        <taxon>Clostridia</taxon>
        <taxon>Eubacteriales</taxon>
        <taxon>Oscillospiraceae</taxon>
        <taxon>Allofournierella</taxon>
    </lineage>
</organism>
<evidence type="ECO:0000256" key="2">
    <source>
        <dbReference type="ARBA" id="ARBA00022676"/>
    </source>
</evidence>
<dbReference type="InterPro" id="IPR011013">
    <property type="entry name" value="Gal_mutarotase_sf_dom"/>
</dbReference>
<dbReference type="PANTHER" id="PTHR11051">
    <property type="entry name" value="GLYCOSYL HYDROLASE-RELATED"/>
    <property type="match status" value="1"/>
</dbReference>
<evidence type="ECO:0000313" key="10">
    <source>
        <dbReference type="Proteomes" id="UP000824193"/>
    </source>
</evidence>
<reference evidence="9" key="2">
    <citation type="submission" date="2021-04" db="EMBL/GenBank/DDBJ databases">
        <authorList>
            <person name="Gilroy R."/>
        </authorList>
    </citation>
    <scope>NUCLEOTIDE SEQUENCE</scope>
    <source>
        <strain evidence="9">2239</strain>
    </source>
</reference>
<proteinExistence type="inferred from homology"/>
<dbReference type="InterPro" id="IPR017045">
    <property type="entry name" value="Malt_Pase/Glycosyl_Hdrlase"/>
</dbReference>
<reference evidence="9" key="1">
    <citation type="journal article" date="2021" name="PeerJ">
        <title>Extensive microbial diversity within the chicken gut microbiome revealed by metagenomics and culture.</title>
        <authorList>
            <person name="Gilroy R."/>
            <person name="Ravi A."/>
            <person name="Getino M."/>
            <person name="Pursley I."/>
            <person name="Horton D.L."/>
            <person name="Alikhan N.F."/>
            <person name="Baker D."/>
            <person name="Gharbi K."/>
            <person name="Hall N."/>
            <person name="Watson M."/>
            <person name="Adriaenssens E.M."/>
            <person name="Foster-Nyarko E."/>
            <person name="Jarju S."/>
            <person name="Secka A."/>
            <person name="Antonio M."/>
            <person name="Oren A."/>
            <person name="Chaudhuri R.R."/>
            <person name="La Ragione R."/>
            <person name="Hildebrand F."/>
            <person name="Pallen M.J."/>
        </authorList>
    </citation>
    <scope>NUCLEOTIDE SEQUENCE</scope>
    <source>
        <strain evidence="9">2239</strain>
    </source>
</reference>
<dbReference type="GO" id="GO:0030246">
    <property type="term" value="F:carbohydrate binding"/>
    <property type="evidence" value="ECO:0007669"/>
    <property type="project" value="InterPro"/>
</dbReference>
<dbReference type="InterPro" id="IPR008928">
    <property type="entry name" value="6-hairpin_glycosidase_sf"/>
</dbReference>
<dbReference type="SUPFAM" id="SSF48208">
    <property type="entry name" value="Six-hairpin glycosidases"/>
    <property type="match status" value="1"/>
</dbReference>
<dbReference type="PIRSF" id="PIRSF036289">
    <property type="entry name" value="Glycosyl_hydrolase_malt_phosph"/>
    <property type="match status" value="1"/>
</dbReference>
<dbReference type="GO" id="GO:0004553">
    <property type="term" value="F:hydrolase activity, hydrolyzing O-glycosyl compounds"/>
    <property type="evidence" value="ECO:0007669"/>
    <property type="project" value="TreeGrafter"/>
</dbReference>
<protein>
    <recommendedName>
        <fullName evidence="11">Kojibiose phosphorylase</fullName>
    </recommendedName>
</protein>
<dbReference type="Gene3D" id="2.70.98.40">
    <property type="entry name" value="Glycoside hydrolase, family 65, N-terminal domain"/>
    <property type="match status" value="1"/>
</dbReference>
<comment type="similarity">
    <text evidence="1">Belongs to the glycosyl hydrolase 65 family.</text>
</comment>
<dbReference type="Pfam" id="PF03633">
    <property type="entry name" value="Glyco_hydro_65C"/>
    <property type="match status" value="1"/>
</dbReference>
<dbReference type="Pfam" id="PF03636">
    <property type="entry name" value="Glyco_hydro_65N"/>
    <property type="match status" value="1"/>
</dbReference>
<feature type="domain" description="Glycoside hydrolase family 65 central catalytic" evidence="6">
    <location>
        <begin position="329"/>
        <end position="680"/>
    </location>
</feature>
<dbReference type="InterPro" id="IPR005195">
    <property type="entry name" value="Glyco_hydro_65_M"/>
</dbReference>
<evidence type="ECO:0000256" key="1">
    <source>
        <dbReference type="ARBA" id="ARBA00006768"/>
    </source>
</evidence>
<dbReference type="GO" id="GO:0005975">
    <property type="term" value="P:carbohydrate metabolic process"/>
    <property type="evidence" value="ECO:0007669"/>
    <property type="project" value="InterPro"/>
</dbReference>
<sequence length="761" mass="85009">MSDLWHVSFQSVDGPAGLSIPTLCCVGNGRIGVRGAVPELPNRQEQGVFLAGYYDQLPRPELDPKKFNPFLVSWSHLDLVPGYHREVCLVKCPNFLDGRWSAGGVTLDSDHCRVLALRQELDMAHGEFSSTLELSDPAGRRFTLRMRRFAHMEKQTRVYTRYELTSHDYEGEVRYTAGIDDDTKNFNISGIYQDTTDGTDEEYLRLYDPVRMRAGSDGVFLLIRGRVDGHKAAFATCLLAEDVRADGGRSQQARMTVRPGGTVVLDRVSVFEADLFAPDVEAAVQAELEAAKTQNYVQARAGSDRVWAGLWADSDIRLEGDDRVQLGLRHSIYQLLIAACRGSDRVSIPAKGLTGEGYRGMVFWDTDIHMAPFYLYTQPEIAAQLVRFRVRTLDGARAKAARYGCRGASFPWETGCSGQEECESFLKLLTHQLHITADVVYTAWRYVRTAGGREALWNGVAELYLETARFWLSKGFEKDGLWNIPAASGPDELHLECDNNAYVNNLAQLNLTLAWQAWQELSREDPARWQRLLDKTGMTEEELALLERFHGKVRTMQGPDGLLEQCEGFFGLEDRIVFEDSPFDVPADTQTVKQADVLMLLFLLPGLVDAEGLRANWDYYEPRTTHTSSLSYGVHGILATRLGLAEKAAYYLDKSLSIDLYDAGGGCRDGAHLAADGMSWSAVVSGMCGCELNGDVLSVSPALPEGWKRVSFTLKWQGRTMKLTFEPGRILLHLQKGRDLPVLLWGEAVTVKEGQSVCRER</sequence>
<evidence type="ECO:0008006" key="11">
    <source>
        <dbReference type="Google" id="ProtNLM"/>
    </source>
</evidence>
<dbReference type="InterPro" id="IPR005196">
    <property type="entry name" value="Glyco_hydro_65_N"/>
</dbReference>
<evidence type="ECO:0000256" key="3">
    <source>
        <dbReference type="ARBA" id="ARBA00022679"/>
    </source>
</evidence>
<dbReference type="Proteomes" id="UP000824193">
    <property type="component" value="Unassembled WGS sequence"/>
</dbReference>
<dbReference type="Pfam" id="PF03632">
    <property type="entry name" value="Glyco_hydro_65m"/>
    <property type="match status" value="1"/>
</dbReference>
<name>A0A9D1V4M4_9FIRM</name>
<feature type="active site" description="Proton donor" evidence="4">
    <location>
        <position position="492"/>
    </location>
</feature>
<evidence type="ECO:0000259" key="6">
    <source>
        <dbReference type="Pfam" id="PF03632"/>
    </source>
</evidence>